<dbReference type="Proteomes" id="UP000280586">
    <property type="component" value="Chromosome"/>
</dbReference>
<dbReference type="EMBL" id="CP099799">
    <property type="protein sequence ID" value="USR99771.1"/>
    <property type="molecule type" value="Genomic_DNA"/>
</dbReference>
<reference evidence="1 3" key="1">
    <citation type="submission" date="2017-09" db="EMBL/GenBank/DDBJ databases">
        <authorList>
            <person name="Thomas P."/>
            <person name="Seyboldt C."/>
        </authorList>
    </citation>
    <scope>NUCLEOTIDE SEQUENCE [LARGE SCALE GENOMIC DNA]</scope>
    <source>
        <strain evidence="1 3">DSM 7534</strain>
    </source>
</reference>
<dbReference type="GeneID" id="303559322"/>
<reference evidence="2" key="2">
    <citation type="submission" date="2022-06" db="EMBL/GenBank/DDBJ databases">
        <authorList>
            <person name="Holder M.E."/>
            <person name="Ajami N.J."/>
            <person name="Petrosino J.F."/>
        </authorList>
    </citation>
    <scope>NUCLEOTIDE SEQUENCE</scope>
    <source>
        <strain evidence="2">RMA 8861</strain>
    </source>
</reference>
<dbReference type="AlphaFoldDB" id="A0A9N7JIL4"/>
<accession>A0A9N7JIL4</accession>
<name>A0A9N7JIL4_CLOSE</name>
<gene>
    <name evidence="1" type="ORF">CP523_01350</name>
    <name evidence="2" type="ORF">NH397_09655</name>
</gene>
<evidence type="ECO:0000313" key="4">
    <source>
        <dbReference type="Proteomes" id="UP001055437"/>
    </source>
</evidence>
<evidence type="ECO:0000313" key="3">
    <source>
        <dbReference type="Proteomes" id="UP000280586"/>
    </source>
</evidence>
<protein>
    <submittedName>
        <fullName evidence="1">Uncharacterized protein</fullName>
    </submittedName>
</protein>
<dbReference type="RefSeq" id="WP_066675575.1">
    <property type="nucleotide sequence ID" value="NZ_CABMIZ010000010.1"/>
</dbReference>
<sequence length="80" mass="9557">MEIEKLLEKYLRAIGKLTPGDKNFCVVKYDLIEEKDIIYCQYGYTNDEVVNSFRNHNFLDEVKIKLTFDKDNLSMNFLIR</sequence>
<evidence type="ECO:0000313" key="2">
    <source>
        <dbReference type="EMBL" id="USR99771.1"/>
    </source>
</evidence>
<proteinExistence type="predicted"/>
<dbReference type="KEGG" id="csep:CP523_01350"/>
<dbReference type="EMBL" id="CP023671">
    <property type="protein sequence ID" value="AYE33198.1"/>
    <property type="molecule type" value="Genomic_DNA"/>
</dbReference>
<dbReference type="Proteomes" id="UP001055437">
    <property type="component" value="Chromosome"/>
</dbReference>
<organism evidence="1 3">
    <name type="scientific">Clostridium septicum</name>
    <dbReference type="NCBI Taxonomy" id="1504"/>
    <lineage>
        <taxon>Bacteria</taxon>
        <taxon>Bacillati</taxon>
        <taxon>Bacillota</taxon>
        <taxon>Clostridia</taxon>
        <taxon>Eubacteriales</taxon>
        <taxon>Clostridiaceae</taxon>
        <taxon>Clostridium</taxon>
    </lineage>
</organism>
<evidence type="ECO:0000313" key="1">
    <source>
        <dbReference type="EMBL" id="AYE33198.1"/>
    </source>
</evidence>
<keyword evidence="4" id="KW-1185">Reference proteome</keyword>